<dbReference type="PROSITE" id="PS00552">
    <property type="entry name" value="HTH_MERR_1"/>
    <property type="match status" value="1"/>
</dbReference>
<keyword evidence="2" id="KW-0238">DNA-binding</keyword>
<proteinExistence type="predicted"/>
<dbReference type="PROSITE" id="PS50937">
    <property type="entry name" value="HTH_MERR_2"/>
    <property type="match status" value="1"/>
</dbReference>
<accession>A0ABV7VD42</accession>
<dbReference type="RefSeq" id="WP_379722701.1">
    <property type="nucleotide sequence ID" value="NZ_JBHRYJ010000001.1"/>
</dbReference>
<protein>
    <submittedName>
        <fullName evidence="6">Helix-turn-helix domain-containing protein</fullName>
    </submittedName>
</protein>
<evidence type="ECO:0000259" key="5">
    <source>
        <dbReference type="PROSITE" id="PS50937"/>
    </source>
</evidence>
<dbReference type="Proteomes" id="UP001595711">
    <property type="component" value="Unassembled WGS sequence"/>
</dbReference>
<dbReference type="PANTHER" id="PTHR30204:SF94">
    <property type="entry name" value="HEAVY METAL-DEPENDENT TRANSCRIPTIONAL REGULATOR HI_0293-RELATED"/>
    <property type="match status" value="1"/>
</dbReference>
<dbReference type="PANTHER" id="PTHR30204">
    <property type="entry name" value="REDOX-CYCLING DRUG-SENSING TRANSCRIPTIONAL ACTIVATOR SOXR"/>
    <property type="match status" value="1"/>
</dbReference>
<dbReference type="Gene3D" id="1.10.1660.10">
    <property type="match status" value="1"/>
</dbReference>
<dbReference type="SMART" id="SM00422">
    <property type="entry name" value="HTH_MERR"/>
    <property type="match status" value="1"/>
</dbReference>
<gene>
    <name evidence="6" type="ORF">ACFOOQ_05480</name>
</gene>
<dbReference type="InterPro" id="IPR000551">
    <property type="entry name" value="MerR-type_HTH_dom"/>
</dbReference>
<dbReference type="InterPro" id="IPR047057">
    <property type="entry name" value="MerR_fam"/>
</dbReference>
<dbReference type="Pfam" id="PF00376">
    <property type="entry name" value="MerR"/>
    <property type="match status" value="1"/>
</dbReference>
<keyword evidence="7" id="KW-1185">Reference proteome</keyword>
<dbReference type="InterPro" id="IPR009061">
    <property type="entry name" value="DNA-bd_dom_put_sf"/>
</dbReference>
<evidence type="ECO:0000313" key="6">
    <source>
        <dbReference type="EMBL" id="MFC3674987.1"/>
    </source>
</evidence>
<dbReference type="CDD" id="cd04785">
    <property type="entry name" value="HTH_CadR-PbrR-like"/>
    <property type="match status" value="1"/>
</dbReference>
<evidence type="ECO:0000256" key="3">
    <source>
        <dbReference type="ARBA" id="ARBA00023163"/>
    </source>
</evidence>
<comment type="caution">
    <text evidence="6">The sequence shown here is derived from an EMBL/GenBank/DDBJ whole genome shotgun (WGS) entry which is preliminary data.</text>
</comment>
<dbReference type="PRINTS" id="PR00040">
    <property type="entry name" value="HTHMERR"/>
</dbReference>
<name>A0ABV7VD42_9PROT</name>
<evidence type="ECO:0000313" key="7">
    <source>
        <dbReference type="Proteomes" id="UP001595711"/>
    </source>
</evidence>
<reference evidence="7" key="1">
    <citation type="journal article" date="2019" name="Int. J. Syst. Evol. Microbiol.">
        <title>The Global Catalogue of Microorganisms (GCM) 10K type strain sequencing project: providing services to taxonomists for standard genome sequencing and annotation.</title>
        <authorList>
            <consortium name="The Broad Institute Genomics Platform"/>
            <consortium name="The Broad Institute Genome Sequencing Center for Infectious Disease"/>
            <person name="Wu L."/>
            <person name="Ma J."/>
        </authorList>
    </citation>
    <scope>NUCLEOTIDE SEQUENCE [LARGE SCALE GENOMIC DNA]</scope>
    <source>
        <strain evidence="7">KCTC 42182</strain>
    </source>
</reference>
<feature type="domain" description="HTH merR-type" evidence="5">
    <location>
        <begin position="6"/>
        <end position="75"/>
    </location>
</feature>
<sequence length="174" mass="19418">MTEIRDYSIGQLAELSGCSVQIIRHYEQGGLLPLPPRTIGNQRRYTQQHLQRLQFIRHSRDLGFSLDAIRTLVQLADEPDQSCAAVDAIAQQHLDAVERRIAQLQALRQELRRMIALCGNGQVASCRIIETLADFSHAHCLSSHGRTSNLERSVTEAVPQKKSRRPRAASTAAA</sequence>
<evidence type="ECO:0000256" key="1">
    <source>
        <dbReference type="ARBA" id="ARBA00023015"/>
    </source>
</evidence>
<dbReference type="EMBL" id="JBHRYJ010000001">
    <property type="protein sequence ID" value="MFC3674987.1"/>
    <property type="molecule type" value="Genomic_DNA"/>
</dbReference>
<dbReference type="SUPFAM" id="SSF46955">
    <property type="entry name" value="Putative DNA-binding domain"/>
    <property type="match status" value="1"/>
</dbReference>
<keyword evidence="3" id="KW-0804">Transcription</keyword>
<keyword evidence="1" id="KW-0805">Transcription regulation</keyword>
<dbReference type="Pfam" id="PF09278">
    <property type="entry name" value="MerR-DNA-bind"/>
    <property type="match status" value="1"/>
</dbReference>
<dbReference type="InterPro" id="IPR015358">
    <property type="entry name" value="Tscrpt_reg_MerR_DNA-bd"/>
</dbReference>
<evidence type="ECO:0000256" key="4">
    <source>
        <dbReference type="SAM" id="MobiDB-lite"/>
    </source>
</evidence>
<evidence type="ECO:0000256" key="2">
    <source>
        <dbReference type="ARBA" id="ARBA00023125"/>
    </source>
</evidence>
<organism evidence="6 7">
    <name type="scientific">Ferrovibrio xuzhouensis</name>
    <dbReference type="NCBI Taxonomy" id="1576914"/>
    <lineage>
        <taxon>Bacteria</taxon>
        <taxon>Pseudomonadati</taxon>
        <taxon>Pseudomonadota</taxon>
        <taxon>Alphaproteobacteria</taxon>
        <taxon>Rhodospirillales</taxon>
        <taxon>Rhodospirillaceae</taxon>
        <taxon>Ferrovibrio</taxon>
    </lineage>
</organism>
<feature type="region of interest" description="Disordered" evidence="4">
    <location>
        <begin position="149"/>
        <end position="174"/>
    </location>
</feature>